<organism evidence="2 3">
    <name type="scientific">Blastococcus brunescens</name>
    <dbReference type="NCBI Taxonomy" id="1564165"/>
    <lineage>
        <taxon>Bacteria</taxon>
        <taxon>Bacillati</taxon>
        <taxon>Actinomycetota</taxon>
        <taxon>Actinomycetes</taxon>
        <taxon>Geodermatophilales</taxon>
        <taxon>Geodermatophilaceae</taxon>
        <taxon>Blastococcus</taxon>
    </lineage>
</organism>
<keyword evidence="3" id="KW-1185">Reference proteome</keyword>
<reference evidence="2 3" key="1">
    <citation type="submission" date="2023-12" db="EMBL/GenBank/DDBJ databases">
        <title>Blastococcus brunescens sp. nov., an actonobacterium isolated from sandstone collected in sahara desert.</title>
        <authorList>
            <person name="Gtari M."/>
            <person name="Ghodhbane F."/>
        </authorList>
    </citation>
    <scope>NUCLEOTIDE SEQUENCE [LARGE SCALE GENOMIC DNA]</scope>
    <source>
        <strain evidence="2 3">BMG 8361</strain>
    </source>
</reference>
<gene>
    <name evidence="2" type="ORF">U6N30_27540</name>
</gene>
<dbReference type="InterPro" id="IPR027417">
    <property type="entry name" value="P-loop_NTPase"/>
</dbReference>
<sequence>MRTAPWTAADAVLADELAGLLERTSGYGHVVVDEAQDLSPMQCRAVARRLAAGSLTVLGDLAQATSPWSPSDWRETLTGLGRPDAVVRPLTRGYRVPGEVLDFANRLLPLIAPDLPAATALRAEPGSLRVRSVAALAGALVEVVDELSAVPGSIGIVCPDADVADLAAVLEAAGVPSAVLTDDGAEAARIAVVPAALAKGLEFDAVVVVDPAAIAAAEPRGLHRLYVVLTRAVSTLVVLHRGDLPAPLGAPPADHPPR</sequence>
<dbReference type="Proteomes" id="UP001324287">
    <property type="component" value="Chromosome"/>
</dbReference>
<dbReference type="GO" id="GO:0005524">
    <property type="term" value="F:ATP binding"/>
    <property type="evidence" value="ECO:0007669"/>
    <property type="project" value="UniProtKB-KW"/>
</dbReference>
<dbReference type="RefSeq" id="WP_324274774.1">
    <property type="nucleotide sequence ID" value="NZ_CP141261.1"/>
</dbReference>
<dbReference type="Gene3D" id="3.40.50.300">
    <property type="entry name" value="P-loop containing nucleotide triphosphate hydrolases"/>
    <property type="match status" value="2"/>
</dbReference>
<dbReference type="SUPFAM" id="SSF52540">
    <property type="entry name" value="P-loop containing nucleoside triphosphate hydrolases"/>
    <property type="match status" value="1"/>
</dbReference>
<proteinExistence type="predicted"/>
<keyword evidence="2" id="KW-0547">Nucleotide-binding</keyword>
<name>A0ABZ1B265_9ACTN</name>
<evidence type="ECO:0000259" key="1">
    <source>
        <dbReference type="Pfam" id="PF13538"/>
    </source>
</evidence>
<dbReference type="PANTHER" id="PTHR11070:SF45">
    <property type="entry name" value="DNA 3'-5' HELICASE"/>
    <property type="match status" value="1"/>
</dbReference>
<dbReference type="InterPro" id="IPR027785">
    <property type="entry name" value="UvrD-like_helicase_C"/>
</dbReference>
<feature type="domain" description="UvrD-like helicase C-terminal" evidence="1">
    <location>
        <begin position="198"/>
        <end position="238"/>
    </location>
</feature>
<evidence type="ECO:0000313" key="2">
    <source>
        <dbReference type="EMBL" id="WRL63439.1"/>
    </source>
</evidence>
<accession>A0ABZ1B265</accession>
<keyword evidence="2" id="KW-0067">ATP-binding</keyword>
<dbReference type="Pfam" id="PF13538">
    <property type="entry name" value="UvrD_C_2"/>
    <property type="match status" value="1"/>
</dbReference>
<dbReference type="PANTHER" id="PTHR11070">
    <property type="entry name" value="UVRD / RECB / PCRA DNA HELICASE FAMILY MEMBER"/>
    <property type="match status" value="1"/>
</dbReference>
<protein>
    <submittedName>
        <fullName evidence="2">ATP-binding domain-containing protein</fullName>
    </submittedName>
</protein>
<dbReference type="InterPro" id="IPR000212">
    <property type="entry name" value="DNA_helicase_UvrD/REP"/>
</dbReference>
<evidence type="ECO:0000313" key="3">
    <source>
        <dbReference type="Proteomes" id="UP001324287"/>
    </source>
</evidence>
<dbReference type="EMBL" id="CP141261">
    <property type="protein sequence ID" value="WRL63439.1"/>
    <property type="molecule type" value="Genomic_DNA"/>
</dbReference>